<evidence type="ECO:0000256" key="1">
    <source>
        <dbReference type="SAM" id="MobiDB-lite"/>
    </source>
</evidence>
<evidence type="ECO:0000313" key="2">
    <source>
        <dbReference type="EMBL" id="KAF4093753.1"/>
    </source>
</evidence>
<gene>
    <name evidence="2" type="ORF">AMELA_G00005460</name>
</gene>
<feature type="compositionally biased region" description="Basic residues" evidence="1">
    <location>
        <begin position="64"/>
        <end position="73"/>
    </location>
</feature>
<keyword evidence="3" id="KW-1185">Reference proteome</keyword>
<reference evidence="2 3" key="1">
    <citation type="submission" date="2020-02" db="EMBL/GenBank/DDBJ databases">
        <title>A chromosome-scale genome assembly of the black bullhead catfish (Ameiurus melas).</title>
        <authorList>
            <person name="Wen M."/>
            <person name="Zham M."/>
            <person name="Cabau C."/>
            <person name="Klopp C."/>
            <person name="Donnadieu C."/>
            <person name="Roques C."/>
            <person name="Bouchez O."/>
            <person name="Lampietro C."/>
            <person name="Jouanno E."/>
            <person name="Herpin A."/>
            <person name="Louis A."/>
            <person name="Berthelot C."/>
            <person name="Parey E."/>
            <person name="Roest-Crollius H."/>
            <person name="Braasch I."/>
            <person name="Postlethwait J."/>
            <person name="Robinson-Rechavi M."/>
            <person name="Echchiki A."/>
            <person name="Begum T."/>
            <person name="Montfort J."/>
            <person name="Schartl M."/>
            <person name="Bobe J."/>
            <person name="Guiguen Y."/>
        </authorList>
    </citation>
    <scope>NUCLEOTIDE SEQUENCE [LARGE SCALE GENOMIC DNA]</scope>
    <source>
        <strain evidence="2">M_S1</strain>
        <tissue evidence="2">Blood</tissue>
    </source>
</reference>
<dbReference type="Proteomes" id="UP000593565">
    <property type="component" value="Unassembled WGS sequence"/>
</dbReference>
<dbReference type="EMBL" id="JAAGNN010000001">
    <property type="protein sequence ID" value="KAF4093753.1"/>
    <property type="molecule type" value="Genomic_DNA"/>
</dbReference>
<protein>
    <submittedName>
        <fullName evidence="2">Uncharacterized protein</fullName>
    </submittedName>
</protein>
<accession>A0A7J6BF54</accession>
<feature type="region of interest" description="Disordered" evidence="1">
    <location>
        <begin position="61"/>
        <end position="107"/>
    </location>
</feature>
<name>A0A7J6BF54_AMEME</name>
<dbReference type="AlphaFoldDB" id="A0A7J6BF54"/>
<proteinExistence type="predicted"/>
<sequence>MTVKYLVLHADYSGHACAVTTRGSSAHACAVIFDRASYTHARYSQRTDSRLVTQLRKHYEAVKSRNRTGGVKRHTTDPGVNSVSTQREDERVRPQHQLRRPLQVLPDFPLHSAAPEECVR</sequence>
<evidence type="ECO:0000313" key="3">
    <source>
        <dbReference type="Proteomes" id="UP000593565"/>
    </source>
</evidence>
<comment type="caution">
    <text evidence="2">The sequence shown here is derived from an EMBL/GenBank/DDBJ whole genome shotgun (WGS) entry which is preliminary data.</text>
</comment>
<organism evidence="2 3">
    <name type="scientific">Ameiurus melas</name>
    <name type="common">Black bullhead</name>
    <name type="synonym">Silurus melas</name>
    <dbReference type="NCBI Taxonomy" id="219545"/>
    <lineage>
        <taxon>Eukaryota</taxon>
        <taxon>Metazoa</taxon>
        <taxon>Chordata</taxon>
        <taxon>Craniata</taxon>
        <taxon>Vertebrata</taxon>
        <taxon>Euteleostomi</taxon>
        <taxon>Actinopterygii</taxon>
        <taxon>Neopterygii</taxon>
        <taxon>Teleostei</taxon>
        <taxon>Ostariophysi</taxon>
        <taxon>Siluriformes</taxon>
        <taxon>Ictaluridae</taxon>
        <taxon>Ameiurus</taxon>
    </lineage>
</organism>